<dbReference type="RefSeq" id="WP_198113163.1">
    <property type="nucleotide sequence ID" value="NZ_JAEDAK010000021.1"/>
</dbReference>
<dbReference type="SUPFAM" id="SSF48452">
    <property type="entry name" value="TPR-like"/>
    <property type="match status" value="1"/>
</dbReference>
<keyword evidence="3" id="KW-1185">Reference proteome</keyword>
<evidence type="ECO:0000313" key="3">
    <source>
        <dbReference type="Proteomes" id="UP000613266"/>
    </source>
</evidence>
<protein>
    <submittedName>
        <fullName evidence="2">Uncharacterized protein</fullName>
    </submittedName>
</protein>
<feature type="coiled-coil region" evidence="1">
    <location>
        <begin position="438"/>
        <end position="465"/>
    </location>
</feature>
<evidence type="ECO:0000256" key="1">
    <source>
        <dbReference type="SAM" id="Coils"/>
    </source>
</evidence>
<reference evidence="2" key="1">
    <citation type="submission" date="2020-12" db="EMBL/GenBank/DDBJ databases">
        <title>The genome sequence of Inhella sp. 1Y17.</title>
        <authorList>
            <person name="Liu Y."/>
        </authorList>
    </citation>
    <scope>NUCLEOTIDE SEQUENCE</scope>
    <source>
        <strain evidence="2">1Y17</strain>
    </source>
</reference>
<keyword evidence="1" id="KW-0175">Coiled coil</keyword>
<accession>A0A931NIG8</accession>
<organism evidence="2 3">
    <name type="scientific">Inhella proteolytica</name>
    <dbReference type="NCBI Taxonomy" id="2795029"/>
    <lineage>
        <taxon>Bacteria</taxon>
        <taxon>Pseudomonadati</taxon>
        <taxon>Pseudomonadota</taxon>
        <taxon>Betaproteobacteria</taxon>
        <taxon>Burkholderiales</taxon>
        <taxon>Sphaerotilaceae</taxon>
        <taxon>Inhella</taxon>
    </lineage>
</organism>
<evidence type="ECO:0000313" key="2">
    <source>
        <dbReference type="EMBL" id="MBH9579331.1"/>
    </source>
</evidence>
<dbReference type="EMBL" id="JAEDAK010000021">
    <property type="protein sequence ID" value="MBH9579331.1"/>
    <property type="molecule type" value="Genomic_DNA"/>
</dbReference>
<dbReference type="AlphaFoldDB" id="A0A931NIG8"/>
<dbReference type="InterPro" id="IPR011990">
    <property type="entry name" value="TPR-like_helical_dom_sf"/>
</dbReference>
<feature type="coiled-coil region" evidence="1">
    <location>
        <begin position="333"/>
        <end position="360"/>
    </location>
</feature>
<dbReference type="Proteomes" id="UP000613266">
    <property type="component" value="Unassembled WGS sequence"/>
</dbReference>
<name>A0A931NIG8_9BURK</name>
<sequence length="469" mass="49984">MVSDPALPTAPAELPAWLAAQRSAYRQAPERAAELLTQALALAQGALAGPALAVWAGTLALELRSPLRAEALLGAALAQPGLADQERASLESLAARADIQAQRLDAARERLQRALLAAEPGSLAQGLALGGSAQLAYREGAAAAAVVQARQALALLAGLEWEGPWVQLHALLALAQRELGDAEGRQASLQRGCALALAQQRWGEAALLTTGLFDLALEQGQPQQAEQALQQASAYAAREPGGAEAPGHAMVVFSRARWLAAQGDYAAACAGLREALSQQRHRLAAHDLADRLNQLADWLVLAEQPTEALAAAREAQQLQLLHDARAGRRHLDLLRQQSDIERAEQERAASETRVLALERHHAELAATLARQRALHDELVEARKLAGLGQLLISLAGRLEAPLQRARQQLEAGQASDEALLESVRLGAGVSRRALQQGLQQTLAGCQHAQRELEQALAEVSNYQSLRDEV</sequence>
<gene>
    <name evidence="2" type="ORF">I7X39_20740</name>
</gene>
<dbReference type="Gene3D" id="1.25.40.10">
    <property type="entry name" value="Tetratricopeptide repeat domain"/>
    <property type="match status" value="1"/>
</dbReference>
<comment type="caution">
    <text evidence="2">The sequence shown here is derived from an EMBL/GenBank/DDBJ whole genome shotgun (WGS) entry which is preliminary data.</text>
</comment>
<proteinExistence type="predicted"/>